<dbReference type="PANTHER" id="PTHR34580:SF1">
    <property type="entry name" value="PROTEIN PAFC"/>
    <property type="match status" value="1"/>
</dbReference>
<dbReference type="EMBL" id="LAZR01044777">
    <property type="protein sequence ID" value="KKL03825.1"/>
    <property type="molecule type" value="Genomic_DNA"/>
</dbReference>
<gene>
    <name evidence="1" type="ORF">LCGC14_2622260</name>
</gene>
<name>A0A0F9A2V5_9ZZZZ</name>
<dbReference type="PANTHER" id="PTHR34580">
    <property type="match status" value="1"/>
</dbReference>
<organism evidence="1">
    <name type="scientific">marine sediment metagenome</name>
    <dbReference type="NCBI Taxonomy" id="412755"/>
    <lineage>
        <taxon>unclassified sequences</taxon>
        <taxon>metagenomes</taxon>
        <taxon>ecological metagenomes</taxon>
    </lineage>
</organism>
<evidence type="ECO:0000313" key="1">
    <source>
        <dbReference type="EMBL" id="KKL03825.1"/>
    </source>
</evidence>
<feature type="non-terminal residue" evidence="1">
    <location>
        <position position="172"/>
    </location>
</feature>
<dbReference type="InterPro" id="IPR051534">
    <property type="entry name" value="CBASS_pafABC_assoc_protein"/>
</dbReference>
<protein>
    <recommendedName>
        <fullName evidence="2">Helix-turn-helix type 11 domain-containing protein</fullName>
    </recommendedName>
</protein>
<comment type="caution">
    <text evidence="1">The sequence shown here is derived from an EMBL/GenBank/DDBJ whole genome shotgun (WGS) entry which is preliminary data.</text>
</comment>
<proteinExistence type="predicted"/>
<accession>A0A0F9A2V5</accession>
<sequence>MKSDRVNRMLHLLSFCQSGRKFQSDEITKLLKISKRTFYRDIEEFRKIGIKCNYNREKSSYEIVPESMLPETNLTIKEAQVLLMLVHEAKNYINFPFKASGLMAALKIERSLRTGVKQHCHALLQNCSIRPQPQAQMNLLDTAINILQEAITKKHIVTFNYRKDDMEDVRVR</sequence>
<dbReference type="AlphaFoldDB" id="A0A0F9A2V5"/>
<reference evidence="1" key="1">
    <citation type="journal article" date="2015" name="Nature">
        <title>Complex archaea that bridge the gap between prokaryotes and eukaryotes.</title>
        <authorList>
            <person name="Spang A."/>
            <person name="Saw J.H."/>
            <person name="Jorgensen S.L."/>
            <person name="Zaremba-Niedzwiedzka K."/>
            <person name="Martijn J."/>
            <person name="Lind A.E."/>
            <person name="van Eijk R."/>
            <person name="Schleper C."/>
            <person name="Guy L."/>
            <person name="Ettema T.J."/>
        </authorList>
    </citation>
    <scope>NUCLEOTIDE SEQUENCE</scope>
</reference>
<evidence type="ECO:0008006" key="2">
    <source>
        <dbReference type="Google" id="ProtNLM"/>
    </source>
</evidence>